<dbReference type="Pfam" id="PF11553">
    <property type="entry name" value="DUF3231"/>
    <property type="match status" value="1"/>
</dbReference>
<dbReference type="Proteomes" id="UP000264541">
    <property type="component" value="Unassembled WGS sequence"/>
</dbReference>
<dbReference type="EMBL" id="QVTE01000051">
    <property type="protein sequence ID" value="RFU66389.1"/>
    <property type="molecule type" value="Genomic_DNA"/>
</dbReference>
<proteinExistence type="predicted"/>
<comment type="caution">
    <text evidence="1">The sequence shown here is derived from an EMBL/GenBank/DDBJ whole genome shotgun (WGS) entry which is preliminary data.</text>
</comment>
<protein>
    <submittedName>
        <fullName evidence="1">DUF3231 family protein</fullName>
    </submittedName>
</protein>
<evidence type="ECO:0000313" key="1">
    <source>
        <dbReference type="EMBL" id="RFU66389.1"/>
    </source>
</evidence>
<dbReference type="Gene3D" id="1.20.1260.10">
    <property type="match status" value="1"/>
</dbReference>
<dbReference type="InterPro" id="IPR012347">
    <property type="entry name" value="Ferritin-like"/>
</dbReference>
<reference evidence="1 2" key="1">
    <citation type="submission" date="2018-08" db="EMBL/GenBank/DDBJ databases">
        <title>Bacillus chawlae sp. nov., Bacillus glennii sp. nov., and Bacillus saganii sp. nov. Isolated from the Vehicle Assembly Building at Kennedy Space Center where the Viking Spacecraft were Assembled.</title>
        <authorList>
            <person name="Seuylemezian A."/>
            <person name="Vaishampayan P."/>
        </authorList>
    </citation>
    <scope>NUCLEOTIDE SEQUENCE [LARGE SCALE GENOMIC DNA]</scope>
    <source>
        <strain evidence="1 2">V47-23a</strain>
    </source>
</reference>
<dbReference type="InterPro" id="IPR021617">
    <property type="entry name" value="DUF3231"/>
</dbReference>
<name>A0A372LJ03_9BACI</name>
<dbReference type="AlphaFoldDB" id="A0A372LJ03"/>
<accession>A0A372LJ03</accession>
<keyword evidence="2" id="KW-1185">Reference proteome</keyword>
<gene>
    <name evidence="1" type="ORF">D0469_17300</name>
</gene>
<dbReference type="RefSeq" id="WP_117327973.1">
    <property type="nucleotide sequence ID" value="NZ_QVTE01000051.1"/>
</dbReference>
<sequence>MSNIFEALINTIKTAMDEDTQTRLHTGEVTLCWLYYTSMSEALGYEEDALNMSTDGEVLEMLNDAIKTCGSQVKRLEQFLMREGVPLPAMPARKPKSDPEEAPLGVKLTENEIANGVSAKVAYMNIQCATVQSQSIRNDVALMFMEFQAELLTFGATLKPLMKKRGWLRIPPYYYPPGVPES</sequence>
<evidence type="ECO:0000313" key="2">
    <source>
        <dbReference type="Proteomes" id="UP000264541"/>
    </source>
</evidence>
<dbReference type="OrthoDB" id="1934429at2"/>
<organism evidence="1 2">
    <name type="scientific">Peribacillus saganii</name>
    <dbReference type="NCBI Taxonomy" id="2303992"/>
    <lineage>
        <taxon>Bacteria</taxon>
        <taxon>Bacillati</taxon>
        <taxon>Bacillota</taxon>
        <taxon>Bacilli</taxon>
        <taxon>Bacillales</taxon>
        <taxon>Bacillaceae</taxon>
        <taxon>Peribacillus</taxon>
    </lineage>
</organism>